<feature type="domain" description="NADH:ubiquinone oxidoreductase-like 20kDa subunit" evidence="5">
    <location>
        <begin position="74"/>
        <end position="183"/>
    </location>
</feature>
<organism evidence="6">
    <name type="scientific">marine sediment metagenome</name>
    <dbReference type="NCBI Taxonomy" id="412755"/>
    <lineage>
        <taxon>unclassified sequences</taxon>
        <taxon>metagenomes</taxon>
        <taxon>ecological metagenomes</taxon>
    </lineage>
</organism>
<dbReference type="GO" id="GO:0051539">
    <property type="term" value="F:4 iron, 4 sulfur cluster binding"/>
    <property type="evidence" value="ECO:0007669"/>
    <property type="project" value="InterPro"/>
</dbReference>
<dbReference type="EMBL" id="BARV01032607">
    <property type="protein sequence ID" value="GAI35958.1"/>
    <property type="molecule type" value="Genomic_DNA"/>
</dbReference>
<dbReference type="GO" id="GO:0015990">
    <property type="term" value="P:electron transport coupled proton transport"/>
    <property type="evidence" value="ECO:0007669"/>
    <property type="project" value="TreeGrafter"/>
</dbReference>
<proteinExistence type="inferred from homology"/>
<evidence type="ECO:0000256" key="1">
    <source>
        <dbReference type="ARBA" id="ARBA00009173"/>
    </source>
</evidence>
<dbReference type="NCBIfam" id="TIGR01957">
    <property type="entry name" value="nuoB_fam"/>
    <property type="match status" value="1"/>
</dbReference>
<dbReference type="SUPFAM" id="SSF56770">
    <property type="entry name" value="HydA/Nqo6-like"/>
    <property type="match status" value="1"/>
</dbReference>
<evidence type="ECO:0000256" key="4">
    <source>
        <dbReference type="ARBA" id="ARBA00023027"/>
    </source>
</evidence>
<dbReference type="InterPro" id="IPR006138">
    <property type="entry name" value="NADH_UQ_OxRdtase_20Kd_su"/>
</dbReference>
<dbReference type="Gene3D" id="3.40.50.12280">
    <property type="match status" value="1"/>
</dbReference>
<dbReference type="Pfam" id="PF01058">
    <property type="entry name" value="Oxidored_q6"/>
    <property type="match status" value="1"/>
</dbReference>
<evidence type="ECO:0000259" key="5">
    <source>
        <dbReference type="Pfam" id="PF01058"/>
    </source>
</evidence>
<dbReference type="PANTHER" id="PTHR11995">
    <property type="entry name" value="NADH DEHYDROGENASE"/>
    <property type="match status" value="1"/>
</dbReference>
<dbReference type="GO" id="GO:0009060">
    <property type="term" value="P:aerobic respiration"/>
    <property type="evidence" value="ECO:0007669"/>
    <property type="project" value="TreeGrafter"/>
</dbReference>
<evidence type="ECO:0000256" key="2">
    <source>
        <dbReference type="ARBA" id="ARBA00022448"/>
    </source>
</evidence>
<protein>
    <recommendedName>
        <fullName evidence="5">NADH:ubiquinone oxidoreductase-like 20kDa subunit domain-containing protein</fullName>
    </recommendedName>
</protein>
<dbReference type="PANTHER" id="PTHR11995:SF14">
    <property type="entry name" value="NADH DEHYDROGENASE [UBIQUINONE] IRON-SULFUR PROTEIN 7, MITOCHONDRIAL"/>
    <property type="match status" value="1"/>
</dbReference>
<evidence type="ECO:0000256" key="3">
    <source>
        <dbReference type="ARBA" id="ARBA00022967"/>
    </source>
</evidence>
<dbReference type="HAMAP" id="MF_01356">
    <property type="entry name" value="NDH1_NuoB"/>
    <property type="match status" value="1"/>
</dbReference>
<feature type="non-terminal residue" evidence="6">
    <location>
        <position position="186"/>
    </location>
</feature>
<comment type="similarity">
    <text evidence="1">Belongs to the complex I 20 kDa subunit family.</text>
</comment>
<reference evidence="6" key="1">
    <citation type="journal article" date="2014" name="Front. Microbiol.">
        <title>High frequency of phylogenetically diverse reductive dehalogenase-homologous genes in deep subseafloor sedimentary metagenomes.</title>
        <authorList>
            <person name="Kawai M."/>
            <person name="Futagami T."/>
            <person name="Toyoda A."/>
            <person name="Takaki Y."/>
            <person name="Nishi S."/>
            <person name="Hori S."/>
            <person name="Arai W."/>
            <person name="Tsubouchi T."/>
            <person name="Morono Y."/>
            <person name="Uchiyama I."/>
            <person name="Ito T."/>
            <person name="Fujiyama A."/>
            <person name="Inagaki F."/>
            <person name="Takami H."/>
        </authorList>
    </citation>
    <scope>NUCLEOTIDE SEQUENCE</scope>
    <source>
        <strain evidence="6">Expedition CK06-06</strain>
    </source>
</reference>
<name>X1MXI5_9ZZZZ</name>
<keyword evidence="4" id="KW-0520">NAD</keyword>
<dbReference type="FunFam" id="3.40.50.12280:FF:000002">
    <property type="entry name" value="NADH-quinone oxidoreductase subunit B"/>
    <property type="match status" value="1"/>
</dbReference>
<evidence type="ECO:0000313" key="6">
    <source>
        <dbReference type="EMBL" id="GAI35958.1"/>
    </source>
</evidence>
<dbReference type="GO" id="GO:0048038">
    <property type="term" value="F:quinone binding"/>
    <property type="evidence" value="ECO:0007669"/>
    <property type="project" value="InterPro"/>
</dbReference>
<dbReference type="GO" id="GO:0045271">
    <property type="term" value="C:respiratory chain complex I"/>
    <property type="evidence" value="ECO:0007669"/>
    <property type="project" value="TreeGrafter"/>
</dbReference>
<accession>X1MXI5</accession>
<sequence length="186" mass="20822">MEVEKYGVVSSNEIDIAEGLRINSLMAASQQPIPDPDKWLDEELSRNVLITTVDYVLDWARSRSIFPLMFGLACCAFEMIGTAASRFDIARFGMDIFRWSPRQADLMIVAGTLTWKMAPAVKMVYEQMAEPKWVIAMGQCTISGGPFRESYSVVPGINRILPVDVYVPGCPPRPEGLIHGIRKIHE</sequence>
<keyword evidence="3" id="KW-1278">Translocase</keyword>
<gene>
    <name evidence="6" type="ORF">S06H3_51396</name>
</gene>
<keyword evidence="2" id="KW-0813">Transport</keyword>
<dbReference type="AlphaFoldDB" id="X1MXI5"/>
<dbReference type="GO" id="GO:0008137">
    <property type="term" value="F:NADH dehydrogenase (ubiquinone) activity"/>
    <property type="evidence" value="ECO:0007669"/>
    <property type="project" value="InterPro"/>
</dbReference>
<dbReference type="InterPro" id="IPR006137">
    <property type="entry name" value="NADH_UbQ_OxRdtase-like_20kDa"/>
</dbReference>
<comment type="caution">
    <text evidence="6">The sequence shown here is derived from an EMBL/GenBank/DDBJ whole genome shotgun (WGS) entry which is preliminary data.</text>
</comment>
<dbReference type="NCBIfam" id="NF005012">
    <property type="entry name" value="PRK06411.1"/>
    <property type="match status" value="1"/>
</dbReference>